<feature type="transmembrane region" description="Helical" evidence="5">
    <location>
        <begin position="90"/>
        <end position="112"/>
    </location>
</feature>
<feature type="transmembrane region" description="Helical" evidence="5">
    <location>
        <begin position="152"/>
        <end position="171"/>
    </location>
</feature>
<dbReference type="PANTHER" id="PTHR11132">
    <property type="entry name" value="SOLUTE CARRIER FAMILY 35"/>
    <property type="match status" value="1"/>
</dbReference>
<dbReference type="AlphaFoldDB" id="K3W546"/>
<evidence type="ECO:0000313" key="7">
    <source>
        <dbReference type="Proteomes" id="UP000019132"/>
    </source>
</evidence>
<dbReference type="EMBL" id="GL376636">
    <property type="status" value="NOT_ANNOTATED_CDS"/>
    <property type="molecule type" value="Genomic_DNA"/>
</dbReference>
<reference evidence="7" key="2">
    <citation type="submission" date="2010-04" db="EMBL/GenBank/DDBJ databases">
        <authorList>
            <person name="Buell R."/>
            <person name="Hamilton J."/>
            <person name="Hostetler J."/>
        </authorList>
    </citation>
    <scope>NUCLEOTIDE SEQUENCE [LARGE SCALE GENOMIC DNA]</scope>
    <source>
        <strain evidence="7">DAOM:BR144</strain>
    </source>
</reference>
<keyword evidence="4 5" id="KW-0472">Membrane</keyword>
<evidence type="ECO:0000313" key="6">
    <source>
        <dbReference type="EnsemblProtists" id="PYU1_T000087"/>
    </source>
</evidence>
<accession>K3W546</accession>
<protein>
    <recommendedName>
        <fullName evidence="8">Sugar phosphate transporter domain-containing protein</fullName>
    </recommendedName>
</protein>
<evidence type="ECO:0008006" key="8">
    <source>
        <dbReference type="Google" id="ProtNLM"/>
    </source>
</evidence>
<evidence type="ECO:0000256" key="3">
    <source>
        <dbReference type="ARBA" id="ARBA00022989"/>
    </source>
</evidence>
<dbReference type="OMA" id="LLXSDLA"/>
<proteinExistence type="predicted"/>
<dbReference type="EnsemblProtists" id="PYU1_T000087">
    <property type="protein sequence ID" value="PYU1_T000087"/>
    <property type="gene ID" value="PYU1_G000087"/>
</dbReference>
<organism evidence="6 7">
    <name type="scientific">Globisporangium ultimum (strain ATCC 200006 / CBS 805.95 / DAOM BR144)</name>
    <name type="common">Pythium ultimum</name>
    <dbReference type="NCBI Taxonomy" id="431595"/>
    <lineage>
        <taxon>Eukaryota</taxon>
        <taxon>Sar</taxon>
        <taxon>Stramenopiles</taxon>
        <taxon>Oomycota</taxon>
        <taxon>Peronosporomycetes</taxon>
        <taxon>Pythiales</taxon>
        <taxon>Pythiaceae</taxon>
        <taxon>Globisporangium</taxon>
    </lineage>
</organism>
<dbReference type="Proteomes" id="UP000019132">
    <property type="component" value="Unassembled WGS sequence"/>
</dbReference>
<evidence type="ECO:0000256" key="2">
    <source>
        <dbReference type="ARBA" id="ARBA00022692"/>
    </source>
</evidence>
<dbReference type="InterPro" id="IPR050186">
    <property type="entry name" value="TPT_transporter"/>
</dbReference>
<dbReference type="HOGENOM" id="CLU_1457261_0_0_1"/>
<reference evidence="7" key="1">
    <citation type="journal article" date="2010" name="Genome Biol.">
        <title>Genome sequence of the necrotrophic plant pathogen Pythium ultimum reveals original pathogenicity mechanisms and effector repertoire.</title>
        <authorList>
            <person name="Levesque C.A."/>
            <person name="Brouwer H."/>
            <person name="Cano L."/>
            <person name="Hamilton J.P."/>
            <person name="Holt C."/>
            <person name="Huitema E."/>
            <person name="Raffaele S."/>
            <person name="Robideau G.P."/>
            <person name="Thines M."/>
            <person name="Win J."/>
            <person name="Zerillo M.M."/>
            <person name="Beakes G.W."/>
            <person name="Boore J.L."/>
            <person name="Busam D."/>
            <person name="Dumas B."/>
            <person name="Ferriera S."/>
            <person name="Fuerstenberg S.I."/>
            <person name="Gachon C.M."/>
            <person name="Gaulin E."/>
            <person name="Govers F."/>
            <person name="Grenville-Briggs L."/>
            <person name="Horner N."/>
            <person name="Hostetler J."/>
            <person name="Jiang R.H."/>
            <person name="Johnson J."/>
            <person name="Krajaejun T."/>
            <person name="Lin H."/>
            <person name="Meijer H.J."/>
            <person name="Moore B."/>
            <person name="Morris P."/>
            <person name="Phuntmart V."/>
            <person name="Puiu D."/>
            <person name="Shetty J."/>
            <person name="Stajich J.E."/>
            <person name="Tripathy S."/>
            <person name="Wawra S."/>
            <person name="van West P."/>
            <person name="Whitty B.R."/>
            <person name="Coutinho P.M."/>
            <person name="Henrissat B."/>
            <person name="Martin F."/>
            <person name="Thomas P.D."/>
            <person name="Tyler B.M."/>
            <person name="De Vries R.P."/>
            <person name="Kamoun S."/>
            <person name="Yandell M."/>
            <person name="Tisserat N."/>
            <person name="Buell C.R."/>
        </authorList>
    </citation>
    <scope>NUCLEOTIDE SEQUENCE</scope>
    <source>
        <strain evidence="7">DAOM:BR144</strain>
    </source>
</reference>
<evidence type="ECO:0000256" key="1">
    <source>
        <dbReference type="ARBA" id="ARBA00004141"/>
    </source>
</evidence>
<keyword evidence="2 5" id="KW-0812">Transmembrane</keyword>
<dbReference type="VEuPathDB" id="FungiDB:PYU1_G000087"/>
<dbReference type="GO" id="GO:0016020">
    <property type="term" value="C:membrane"/>
    <property type="evidence" value="ECO:0007669"/>
    <property type="project" value="UniProtKB-SubCell"/>
</dbReference>
<comment type="subcellular location">
    <subcellularLocation>
        <location evidence="1">Membrane</location>
        <topology evidence="1">Multi-pass membrane protein</topology>
    </subcellularLocation>
</comment>
<keyword evidence="7" id="KW-1185">Reference proteome</keyword>
<evidence type="ECO:0000256" key="4">
    <source>
        <dbReference type="ARBA" id="ARBA00023136"/>
    </source>
</evidence>
<feature type="transmembrane region" description="Helical" evidence="5">
    <location>
        <begin position="61"/>
        <end position="78"/>
    </location>
</feature>
<evidence type="ECO:0000256" key="5">
    <source>
        <dbReference type="SAM" id="Phobius"/>
    </source>
</evidence>
<keyword evidence="3 5" id="KW-1133">Transmembrane helix</keyword>
<reference evidence="6" key="3">
    <citation type="submission" date="2015-02" db="UniProtKB">
        <authorList>
            <consortium name="EnsemblProtists"/>
        </authorList>
    </citation>
    <scope>IDENTIFICATION</scope>
    <source>
        <strain evidence="6">DAOM BR144</strain>
    </source>
</reference>
<sequence>MILGFASMQIVNMPITLGSVIAGSTDVTSDVTGYVLVLLQNLCSAFSLTFSKESALSSMELVLLNSTAGSLICSLLAFHREHDAVMAFSYLYDAQFLAIVGVMCCVCVLYQFSIFLCTIHNSALATSVTGNVKDLISTVCGFLFFPDVQVRVGNVAGVMLSFLGAYSFSYLKYRALTHERNKLKQT</sequence>
<name>K3W546_GLOUD</name>
<dbReference type="InParanoid" id="K3W546"/>
<dbReference type="eggNOG" id="KOG1444">
    <property type="taxonomic scope" value="Eukaryota"/>
</dbReference>